<proteinExistence type="predicted"/>
<evidence type="ECO:0000313" key="2">
    <source>
        <dbReference type="EMBL" id="QQK78300.1"/>
    </source>
</evidence>
<keyword evidence="1" id="KW-0812">Transmembrane</keyword>
<keyword evidence="3" id="KW-1185">Reference proteome</keyword>
<feature type="transmembrane region" description="Helical" evidence="1">
    <location>
        <begin position="28"/>
        <end position="61"/>
    </location>
</feature>
<accession>A0A7T6Z7A3</accession>
<evidence type="ECO:0000313" key="3">
    <source>
        <dbReference type="Proteomes" id="UP000595823"/>
    </source>
</evidence>
<dbReference type="KEGG" id="scia:HUG15_11855"/>
<gene>
    <name evidence="2" type="ORF">HUG15_11855</name>
</gene>
<reference evidence="2 3" key="1">
    <citation type="submission" date="2020-06" db="EMBL/GenBank/DDBJ databases">
        <title>Genomic analysis of Salicibibacter sp. NKC5-3.</title>
        <authorList>
            <person name="Oh Y.J."/>
        </authorList>
    </citation>
    <scope>NUCLEOTIDE SEQUENCE [LARGE SCALE GENOMIC DNA]</scope>
    <source>
        <strain evidence="2 3">NKC5-3</strain>
    </source>
</reference>
<evidence type="ECO:0000256" key="1">
    <source>
        <dbReference type="SAM" id="Phobius"/>
    </source>
</evidence>
<protein>
    <submittedName>
        <fullName evidence="2">Superinfection immunity protein</fullName>
    </submittedName>
</protein>
<organism evidence="2 3">
    <name type="scientific">Salicibibacter cibarius</name>
    <dbReference type="NCBI Taxonomy" id="2743000"/>
    <lineage>
        <taxon>Bacteria</taxon>
        <taxon>Bacillati</taxon>
        <taxon>Bacillota</taxon>
        <taxon>Bacilli</taxon>
        <taxon>Bacillales</taxon>
        <taxon>Bacillaceae</taxon>
        <taxon>Salicibibacter</taxon>
    </lineage>
</organism>
<keyword evidence="1" id="KW-0472">Membrane</keyword>
<sequence length="66" mass="7308">MIYIAVIVGLCFLPTIIAVTRKKRSSGAIFICNLIVGGLYLFVMGFIGIIGWIILIIWSLLSESEF</sequence>
<dbReference type="Proteomes" id="UP000595823">
    <property type="component" value="Chromosome"/>
</dbReference>
<dbReference type="EMBL" id="CP054705">
    <property type="protein sequence ID" value="QQK78300.1"/>
    <property type="molecule type" value="Genomic_DNA"/>
</dbReference>
<name>A0A7T6Z7A3_9BACI</name>
<keyword evidence="1" id="KW-1133">Transmembrane helix</keyword>
<dbReference type="AlphaFoldDB" id="A0A7T6Z7A3"/>